<protein>
    <submittedName>
        <fullName evidence="5">ABC transporter ATP-binding protein</fullName>
    </submittedName>
</protein>
<keyword evidence="2" id="KW-0547">Nucleotide-binding</keyword>
<dbReference type="PROSITE" id="PS00211">
    <property type="entry name" value="ABC_TRANSPORTER_1"/>
    <property type="match status" value="1"/>
</dbReference>
<gene>
    <name evidence="5" type="ORF">ACFPOF_31150</name>
</gene>
<dbReference type="InterPro" id="IPR003593">
    <property type="entry name" value="AAA+_ATPase"/>
</dbReference>
<keyword evidence="3 5" id="KW-0067">ATP-binding</keyword>
<dbReference type="Pfam" id="PF00005">
    <property type="entry name" value="ABC_tran"/>
    <property type="match status" value="1"/>
</dbReference>
<dbReference type="InterPro" id="IPR051782">
    <property type="entry name" value="ABC_Transporter_VariousFunc"/>
</dbReference>
<organism evidence="5 6">
    <name type="scientific">Cohnella soli</name>
    <dbReference type="NCBI Taxonomy" id="425005"/>
    <lineage>
        <taxon>Bacteria</taxon>
        <taxon>Bacillati</taxon>
        <taxon>Bacillota</taxon>
        <taxon>Bacilli</taxon>
        <taxon>Bacillales</taxon>
        <taxon>Paenibacillaceae</taxon>
        <taxon>Cohnella</taxon>
    </lineage>
</organism>
<dbReference type="InterPro" id="IPR003439">
    <property type="entry name" value="ABC_transporter-like_ATP-bd"/>
</dbReference>
<accession>A0ABW0I3Q2</accession>
<dbReference type="RefSeq" id="WP_378139663.1">
    <property type="nucleotide sequence ID" value="NZ_JBHSMI010000067.1"/>
</dbReference>
<comment type="caution">
    <text evidence="5">The sequence shown here is derived from an EMBL/GenBank/DDBJ whole genome shotgun (WGS) entry which is preliminary data.</text>
</comment>
<dbReference type="Gene3D" id="3.40.50.300">
    <property type="entry name" value="P-loop containing nucleotide triphosphate hydrolases"/>
    <property type="match status" value="1"/>
</dbReference>
<dbReference type="Proteomes" id="UP001596113">
    <property type="component" value="Unassembled WGS sequence"/>
</dbReference>
<evidence type="ECO:0000259" key="4">
    <source>
        <dbReference type="PROSITE" id="PS50893"/>
    </source>
</evidence>
<evidence type="ECO:0000256" key="1">
    <source>
        <dbReference type="ARBA" id="ARBA00022448"/>
    </source>
</evidence>
<evidence type="ECO:0000256" key="3">
    <source>
        <dbReference type="ARBA" id="ARBA00022840"/>
    </source>
</evidence>
<keyword evidence="1" id="KW-0813">Transport</keyword>
<dbReference type="InterPro" id="IPR017871">
    <property type="entry name" value="ABC_transporter-like_CS"/>
</dbReference>
<dbReference type="SUPFAM" id="SSF52540">
    <property type="entry name" value="P-loop containing nucleoside triphosphate hydrolases"/>
    <property type="match status" value="1"/>
</dbReference>
<evidence type="ECO:0000256" key="2">
    <source>
        <dbReference type="ARBA" id="ARBA00022741"/>
    </source>
</evidence>
<dbReference type="PROSITE" id="PS50893">
    <property type="entry name" value="ABC_TRANSPORTER_2"/>
    <property type="match status" value="1"/>
</dbReference>
<dbReference type="PANTHER" id="PTHR42939">
    <property type="entry name" value="ABC TRANSPORTER ATP-BINDING PROTEIN ALBC-RELATED"/>
    <property type="match status" value="1"/>
</dbReference>
<dbReference type="EMBL" id="JBHSMI010000067">
    <property type="protein sequence ID" value="MFC5407208.1"/>
    <property type="molecule type" value="Genomic_DNA"/>
</dbReference>
<keyword evidence="6" id="KW-1185">Reference proteome</keyword>
<proteinExistence type="predicted"/>
<dbReference type="CDD" id="cd03230">
    <property type="entry name" value="ABC_DR_subfamily_A"/>
    <property type="match status" value="1"/>
</dbReference>
<dbReference type="PANTHER" id="PTHR42939:SF3">
    <property type="entry name" value="ABC TRANSPORTER ATP-BINDING COMPONENT"/>
    <property type="match status" value="1"/>
</dbReference>
<dbReference type="InterPro" id="IPR027417">
    <property type="entry name" value="P-loop_NTPase"/>
</dbReference>
<feature type="domain" description="ABC transporter" evidence="4">
    <location>
        <begin position="16"/>
        <end position="250"/>
    </location>
</feature>
<evidence type="ECO:0000313" key="6">
    <source>
        <dbReference type="Proteomes" id="UP001596113"/>
    </source>
</evidence>
<name>A0ABW0I3Q2_9BACL</name>
<sequence>MTRTTTAWRETDAMTANSEDAAISWRGVKLRHERFTFGPIDCDIPKGMVTAVVGPNGSGKSTLFRSLLGLEPIREGETEVLGTKLSGGRDDAYKGKIGFLAENPHQYENGLTADEKAEFASLVYASWDWDRYRKLMRHFDVDGGVKLSKLSKGMRRKAELSVAMAHDPELLLLDEPSSGLDPFAWRTMLEQLQRYMEPGDRTILIATHIIAEVQRLADYILFLNRGKVLGLYEKDRLLDEWRTIVLQASTNAAQADARTLQAAPGLQSFTEAGSGIYRLEVDDSEQAESYCRANGFQVLGVQRMELEDILSCLIRKEEAKR</sequence>
<dbReference type="SMART" id="SM00382">
    <property type="entry name" value="AAA"/>
    <property type="match status" value="1"/>
</dbReference>
<reference evidence="6" key="1">
    <citation type="journal article" date="2019" name="Int. J. Syst. Evol. Microbiol.">
        <title>The Global Catalogue of Microorganisms (GCM) 10K type strain sequencing project: providing services to taxonomists for standard genome sequencing and annotation.</title>
        <authorList>
            <consortium name="The Broad Institute Genomics Platform"/>
            <consortium name="The Broad Institute Genome Sequencing Center for Infectious Disease"/>
            <person name="Wu L."/>
            <person name="Ma J."/>
        </authorList>
    </citation>
    <scope>NUCLEOTIDE SEQUENCE [LARGE SCALE GENOMIC DNA]</scope>
    <source>
        <strain evidence="6">CGMCC 1.18575</strain>
    </source>
</reference>
<dbReference type="GO" id="GO:0005524">
    <property type="term" value="F:ATP binding"/>
    <property type="evidence" value="ECO:0007669"/>
    <property type="project" value="UniProtKB-KW"/>
</dbReference>
<evidence type="ECO:0000313" key="5">
    <source>
        <dbReference type="EMBL" id="MFC5407208.1"/>
    </source>
</evidence>